<dbReference type="NCBIfam" id="TIGR00778">
    <property type="entry name" value="ahpD_dom"/>
    <property type="match status" value="1"/>
</dbReference>
<protein>
    <recommendedName>
        <fullName evidence="6">Alkyl hydroperoxide reductase AhpD</fullName>
        <ecNumber evidence="6">1.11.1.28</ecNumber>
    </recommendedName>
    <alternativeName>
        <fullName evidence="6">Alkylhydroperoxidase AhpD</fullName>
    </alternativeName>
</protein>
<dbReference type="EMBL" id="LR134521">
    <property type="protein sequence ID" value="VEJ30985.1"/>
    <property type="molecule type" value="Genomic_DNA"/>
</dbReference>
<name>A0A2A8D4Z8_9MICC</name>
<dbReference type="EMBL" id="NCWU01000015">
    <property type="protein sequence ID" value="PAK84848.1"/>
    <property type="molecule type" value="Genomic_DNA"/>
</dbReference>
<keyword evidence="5 6" id="KW-0676">Redox-active center</keyword>
<dbReference type="HAMAP" id="MF_01676">
    <property type="entry name" value="AhpD"/>
    <property type="match status" value="1"/>
</dbReference>
<proteinExistence type="inferred from homology"/>
<dbReference type="GeneID" id="29743415"/>
<dbReference type="SUPFAM" id="SSF69118">
    <property type="entry name" value="AhpD-like"/>
    <property type="match status" value="1"/>
</dbReference>
<dbReference type="Proteomes" id="UP000270988">
    <property type="component" value="Chromosome"/>
</dbReference>
<dbReference type="GO" id="GO:0051920">
    <property type="term" value="F:peroxiredoxin activity"/>
    <property type="evidence" value="ECO:0007669"/>
    <property type="project" value="InterPro"/>
</dbReference>
<comment type="similarity">
    <text evidence="6">Belongs to the AhpD family.</text>
</comment>
<sequence>MSIENLRNALPSYAKDMNLNLSSLPRITSLTEQQLWGAILATAAATKVDSVIVEIAAEAKEHLSETAFDAALGAATIMGMNNIFYRTRGFLDGAYDDQRANLRMQIIGKNGGIDKLDFEMLALAVSAVNGCSHCVAAHEHTIREEGASKEQVNDLIRIAATMGGVAQGIQLAEALG</sequence>
<evidence type="ECO:0000256" key="6">
    <source>
        <dbReference type="HAMAP-Rule" id="MF_01676"/>
    </source>
</evidence>
<comment type="catalytic activity">
    <reaction evidence="6">
        <text>N(6)-[(R)-dihydrolipoyl]-L-lysyl-[lipoyl-carrier protein] + a hydroperoxide = N(6)-[(R)-lipoyl]-L-lysyl-[lipoyl-carrier protein] + an alcohol + H2O</text>
        <dbReference type="Rhea" id="RHEA:62636"/>
        <dbReference type="Rhea" id="RHEA-COMP:10502"/>
        <dbReference type="Rhea" id="RHEA-COMP:16355"/>
        <dbReference type="ChEBI" id="CHEBI:15377"/>
        <dbReference type="ChEBI" id="CHEBI:30879"/>
        <dbReference type="ChEBI" id="CHEBI:35924"/>
        <dbReference type="ChEBI" id="CHEBI:83099"/>
        <dbReference type="ChEBI" id="CHEBI:83100"/>
        <dbReference type="EC" id="1.11.1.28"/>
    </reaction>
</comment>
<reference evidence="10 13" key="3">
    <citation type="submission" date="2018-12" db="EMBL/GenBank/DDBJ databases">
        <authorList>
            <consortium name="Pathogen Informatics"/>
        </authorList>
    </citation>
    <scope>NUCLEOTIDE SEQUENCE [LARGE SCALE GENOMIC DNA]</scope>
    <source>
        <strain evidence="10 13">NCTC10918</strain>
    </source>
</reference>
<dbReference type="AlphaFoldDB" id="A0A2A8D4Z8"/>
<reference evidence="8 11" key="1">
    <citation type="submission" date="2017-04" db="EMBL/GenBank/DDBJ databases">
        <title>Kefir bacterial isolates.</title>
        <authorList>
            <person name="Kim Y."/>
            <person name="Blasche S."/>
            <person name="Patil K.R."/>
        </authorList>
    </citation>
    <scope>NUCLEOTIDE SEQUENCE [LARGE SCALE GENOMIC DNA]</scope>
    <source>
        <strain evidence="8 11">OG2-1</strain>
    </source>
</reference>
<dbReference type="RefSeq" id="WP_013398369.1">
    <property type="nucleotide sequence ID" value="NZ_CABFMC010000007.1"/>
</dbReference>
<dbReference type="GO" id="GO:0045454">
    <property type="term" value="P:cell redox homeostasis"/>
    <property type="evidence" value="ECO:0007669"/>
    <property type="project" value="TreeGrafter"/>
</dbReference>
<keyword evidence="2 6" id="KW-0049">Antioxidant</keyword>
<dbReference type="OMA" id="GQCLDSH"/>
<dbReference type="EMBL" id="PDEV01000003">
    <property type="protein sequence ID" value="PEN15991.1"/>
    <property type="molecule type" value="Genomic_DNA"/>
</dbReference>
<evidence type="ECO:0000256" key="5">
    <source>
        <dbReference type="ARBA" id="ARBA00023284"/>
    </source>
</evidence>
<evidence type="ECO:0000259" key="7">
    <source>
        <dbReference type="Pfam" id="PF02627"/>
    </source>
</evidence>
<accession>A0A2A8D4Z8</accession>
<dbReference type="GO" id="GO:0015036">
    <property type="term" value="F:disulfide oxidoreductase activity"/>
    <property type="evidence" value="ECO:0007669"/>
    <property type="project" value="TreeGrafter"/>
</dbReference>
<dbReference type="Proteomes" id="UP000216195">
    <property type="component" value="Unassembled WGS sequence"/>
</dbReference>
<keyword evidence="12" id="KW-1185">Reference proteome</keyword>
<comment type="function">
    <text evidence="6">Antioxidant protein with alkyl hydroperoxidase activity. Required for the reduction of the AhpC active site cysteine residues and for the regeneration of the AhpC enzyme activity.</text>
</comment>
<evidence type="ECO:0000313" key="9">
    <source>
        <dbReference type="EMBL" id="PEN15991.1"/>
    </source>
</evidence>
<dbReference type="GO" id="GO:0006979">
    <property type="term" value="P:response to oxidative stress"/>
    <property type="evidence" value="ECO:0007669"/>
    <property type="project" value="InterPro"/>
</dbReference>
<dbReference type="NCBIfam" id="TIGR00777">
    <property type="entry name" value="ahpD"/>
    <property type="match status" value="1"/>
</dbReference>
<evidence type="ECO:0000256" key="2">
    <source>
        <dbReference type="ARBA" id="ARBA00022862"/>
    </source>
</evidence>
<evidence type="ECO:0000313" key="8">
    <source>
        <dbReference type="EMBL" id="PAK84848.1"/>
    </source>
</evidence>
<dbReference type="InterPro" id="IPR029032">
    <property type="entry name" value="AhpD-like"/>
</dbReference>
<dbReference type="Pfam" id="PF02627">
    <property type="entry name" value="CMD"/>
    <property type="match status" value="1"/>
</dbReference>
<dbReference type="InterPro" id="IPR004674">
    <property type="entry name" value="AhpD"/>
</dbReference>
<keyword evidence="1 6" id="KW-0575">Peroxidase</keyword>
<dbReference type="Gene3D" id="1.20.1290.10">
    <property type="entry name" value="AhpD-like"/>
    <property type="match status" value="1"/>
</dbReference>
<dbReference type="Proteomes" id="UP000219947">
    <property type="component" value="Unassembled WGS sequence"/>
</dbReference>
<comment type="subunit">
    <text evidence="6">Homotrimer.</text>
</comment>
<evidence type="ECO:0000313" key="13">
    <source>
        <dbReference type="Proteomes" id="UP000270988"/>
    </source>
</evidence>
<organism evidence="9 12">
    <name type="scientific">Rothia dentocariosa</name>
    <dbReference type="NCBI Taxonomy" id="2047"/>
    <lineage>
        <taxon>Bacteria</taxon>
        <taxon>Bacillati</taxon>
        <taxon>Actinomycetota</taxon>
        <taxon>Actinomycetes</taxon>
        <taxon>Micrococcales</taxon>
        <taxon>Micrococcaceae</taxon>
        <taxon>Rothia</taxon>
    </lineage>
</organism>
<dbReference type="InterPro" id="IPR004675">
    <property type="entry name" value="AhpD_core"/>
</dbReference>
<feature type="domain" description="Carboxymuconolactone decarboxylase-like" evidence="7">
    <location>
        <begin position="97"/>
        <end position="170"/>
    </location>
</feature>
<feature type="disulfide bond" evidence="6">
    <location>
        <begin position="131"/>
        <end position="134"/>
    </location>
</feature>
<evidence type="ECO:0000256" key="1">
    <source>
        <dbReference type="ARBA" id="ARBA00022559"/>
    </source>
</evidence>
<feature type="active site" description="Cysteine sulfenic acid (-SOH) intermediate" evidence="6">
    <location>
        <position position="134"/>
    </location>
</feature>
<dbReference type="PANTHER" id="PTHR33930:SF7">
    <property type="entry name" value="ALKYL HYDROPEROXIDE REDUCTASE AHPD"/>
    <property type="match status" value="1"/>
</dbReference>
<keyword evidence="4 6" id="KW-1015">Disulfide bond</keyword>
<gene>
    <name evidence="6 10" type="primary">ahpD</name>
    <name evidence="8" type="ORF">B8W87_09460</name>
    <name evidence="9" type="ORF">CRM92_07810</name>
    <name evidence="10" type="ORF">NCTC10918_02277</name>
</gene>
<reference evidence="9" key="2">
    <citation type="submission" date="2017-10" db="EMBL/GenBank/DDBJ databases">
        <title>Kefir isolates.</title>
        <authorList>
            <person name="Kim Y."/>
            <person name="Blasche S."/>
        </authorList>
    </citation>
    <scope>NUCLEOTIDE SEQUENCE [LARGE SCALE GENOMIC DNA]</scope>
    <source>
        <strain evidence="9">OG2-2</strain>
    </source>
</reference>
<evidence type="ECO:0000256" key="3">
    <source>
        <dbReference type="ARBA" id="ARBA00023002"/>
    </source>
</evidence>
<dbReference type="STRING" id="762948.HMPREF0733_11142"/>
<keyword evidence="3 6" id="KW-0560">Oxidoreductase</keyword>
<evidence type="ECO:0000256" key="4">
    <source>
        <dbReference type="ARBA" id="ARBA00023157"/>
    </source>
</evidence>
<evidence type="ECO:0000313" key="11">
    <source>
        <dbReference type="Proteomes" id="UP000216195"/>
    </source>
</evidence>
<dbReference type="InterPro" id="IPR003779">
    <property type="entry name" value="CMD-like"/>
</dbReference>
<feature type="active site" description="Proton donor" evidence="6">
    <location>
        <position position="131"/>
    </location>
</feature>
<evidence type="ECO:0000313" key="10">
    <source>
        <dbReference type="EMBL" id="VEJ30985.1"/>
    </source>
</evidence>
<feature type="disulfide bond" description="Interchain (with AhpC); in linked form" evidence="6">
    <location>
        <position position="134"/>
    </location>
</feature>
<dbReference type="PANTHER" id="PTHR33930">
    <property type="entry name" value="ALKYL HYDROPEROXIDE REDUCTASE AHPD"/>
    <property type="match status" value="1"/>
</dbReference>
<evidence type="ECO:0000313" key="12">
    <source>
        <dbReference type="Proteomes" id="UP000219947"/>
    </source>
</evidence>
<dbReference type="EC" id="1.11.1.28" evidence="6"/>
<dbReference type="GO" id="GO:0032843">
    <property type="term" value="F:hydroperoxide reductase activity"/>
    <property type="evidence" value="ECO:0007669"/>
    <property type="project" value="InterPro"/>
</dbReference>